<feature type="coiled-coil region" evidence="1">
    <location>
        <begin position="90"/>
        <end position="124"/>
    </location>
</feature>
<evidence type="ECO:0000313" key="3">
    <source>
        <dbReference type="EMBL" id="KAF6210998.1"/>
    </source>
</evidence>
<feature type="region of interest" description="Disordered" evidence="2">
    <location>
        <begin position="914"/>
        <end position="937"/>
    </location>
</feature>
<feature type="compositionally biased region" description="Basic and acidic residues" evidence="2">
    <location>
        <begin position="1198"/>
        <end position="1207"/>
    </location>
</feature>
<dbReference type="EMBL" id="WIXP02000005">
    <property type="protein sequence ID" value="KAF6210998.1"/>
    <property type="molecule type" value="Genomic_DNA"/>
</dbReference>
<evidence type="ECO:0000256" key="2">
    <source>
        <dbReference type="SAM" id="MobiDB-lite"/>
    </source>
</evidence>
<dbReference type="AlphaFoldDB" id="A0A8S9XRZ3"/>
<keyword evidence="4" id="KW-1185">Reference proteome</keyword>
<dbReference type="Proteomes" id="UP000466442">
    <property type="component" value="Linkage Group LG5"/>
</dbReference>
<accession>A0A8S9XRZ3</accession>
<gene>
    <name evidence="3" type="ORF">GE061_014111</name>
</gene>
<comment type="caution">
    <text evidence="3">The sequence shown here is derived from an EMBL/GenBank/DDBJ whole genome shotgun (WGS) entry which is preliminary data.</text>
</comment>
<evidence type="ECO:0000256" key="1">
    <source>
        <dbReference type="SAM" id="Coils"/>
    </source>
</evidence>
<feature type="compositionally biased region" description="Acidic residues" evidence="2">
    <location>
        <begin position="923"/>
        <end position="937"/>
    </location>
</feature>
<feature type="coiled-coil region" evidence="1">
    <location>
        <begin position="183"/>
        <end position="214"/>
    </location>
</feature>
<evidence type="ECO:0000313" key="4">
    <source>
        <dbReference type="Proteomes" id="UP000466442"/>
    </source>
</evidence>
<reference evidence="3" key="1">
    <citation type="journal article" date="2021" name="Mol. Ecol. Resour.">
        <title>Apolygus lucorum genome provides insights into omnivorousness and mesophyll feeding.</title>
        <authorList>
            <person name="Liu Y."/>
            <person name="Liu H."/>
            <person name="Wang H."/>
            <person name="Huang T."/>
            <person name="Liu B."/>
            <person name="Yang B."/>
            <person name="Yin L."/>
            <person name="Li B."/>
            <person name="Zhang Y."/>
            <person name="Zhang S."/>
            <person name="Jiang F."/>
            <person name="Zhang X."/>
            <person name="Ren Y."/>
            <person name="Wang B."/>
            <person name="Wang S."/>
            <person name="Lu Y."/>
            <person name="Wu K."/>
            <person name="Fan W."/>
            <person name="Wang G."/>
        </authorList>
    </citation>
    <scope>NUCLEOTIDE SEQUENCE</scope>
    <source>
        <strain evidence="3">12Hb</strain>
    </source>
</reference>
<sequence>MTDEHCPVRNVTIDSCLLKVVEDAYQVRREKGNLKFIKHEMLPPLTASFRQNRAIRQVDRVHGVLKKEIEKCDKNDGVRQQMLEAVGKKCDALKASFENSEGAISQLQKQKESHKQVMDNIIHEIKSRTMEIKRYFRAAEDLTSIRDIMQSVINENTCYLDFLEKVAAESKRYRSAREITGRYEKLLFVKKNLNERLDEALAKMEETKQQVLTDNAVQSSEQHYVLQKLQALDYELNLVKTKTIKYEMALNNISIESLEHMRILNLVLKSAEQMIENLIKEGVIGKKYKKKTLAQQFEVIRKDYLKKKAVIREYQRGMDTLKQRKTKRVKIFEEYENQLRLKLMSKRRLDDLSQKKKLIYWKKADADNIRKIRRLRGTRADVESDEDFDYLQEPGAIMDLHVPPAPSRESDDDWEDDEEEEDCDDLGRFGSHESSLEGSELVDMDKPEFIVPSQVNQYLSGSASTSSSQHSVSHSQVVESSSSFLSMPFAKRYTSHFDRFDRKYQKMANQQEEEISKRKTNIFMCKPQNAKRHLMADVRILDVIEDNKALQRDKNKGKFRKGESVPPMTASYRCNRDVREITRIEGLLNKEVTKCDKRDVEKKEYLKEVIAKCEALKTQFLDSEAAYLQLTKDLSGHQEMLETEVRDQKEHKMALQRYLIAGESLMKIVEIMDDVISKNQCYYEFALHASGRDGVLAIGDFIDRFETHVSTRDTLSRNLSEAIRRVETIKTLLRQSKDNWELELAFDLEKLQGMQIQTASANAMNKKYEEALDNINNNSVDHQKNINGVLKSAEQMIENLIERKVLAPEYRKKTFAQQCEAIRSDYVKRKAILHEYEKIKSLVEQKKDRRVTLFDKYSKRALVTKTEDSRLGQLYEKKRMMVIKKKFADYLKLKHRSMVAESVEIDYDPLEDENNVVSLERGEEPDEDMDGDDADESEIDSGQLEIYNSEDHDLWTNVEEDIENCNSFLSLSDIDTRRPSSLSSSTIGIPGKLSYLGSNMSHPTSDAELDIDSDVSLDFEAAREMFGNQDRPALSDQDPELLGVKAARTSDDVFVRYLEGLKQHMENSLGEISTKISALDNKYQELSSHVLSKPTDYSAPSGQAAGSGVPPDQISLVPRPTSSDPEKLDTTQVVSVEMEVDEPGPKSASSSGTIPPSNPSKRPSACASENSSREGKPSSFLKEIWNRGSNLCARPSRSRSELPRKSR</sequence>
<organism evidence="3 4">
    <name type="scientific">Apolygus lucorum</name>
    <name type="common">Small green plant bug</name>
    <name type="synonym">Lygocoris lucorum</name>
    <dbReference type="NCBI Taxonomy" id="248454"/>
    <lineage>
        <taxon>Eukaryota</taxon>
        <taxon>Metazoa</taxon>
        <taxon>Ecdysozoa</taxon>
        <taxon>Arthropoda</taxon>
        <taxon>Hexapoda</taxon>
        <taxon>Insecta</taxon>
        <taxon>Pterygota</taxon>
        <taxon>Neoptera</taxon>
        <taxon>Paraneoptera</taxon>
        <taxon>Hemiptera</taxon>
        <taxon>Heteroptera</taxon>
        <taxon>Panheteroptera</taxon>
        <taxon>Cimicomorpha</taxon>
        <taxon>Miridae</taxon>
        <taxon>Mirini</taxon>
        <taxon>Apolygus</taxon>
    </lineage>
</organism>
<keyword evidence="1" id="KW-0175">Coiled coil</keyword>
<feature type="compositionally biased region" description="Acidic residues" evidence="2">
    <location>
        <begin position="410"/>
        <end position="424"/>
    </location>
</feature>
<name>A0A8S9XRZ3_APOLU</name>
<evidence type="ECO:0008006" key="5">
    <source>
        <dbReference type="Google" id="ProtNLM"/>
    </source>
</evidence>
<feature type="region of interest" description="Disordered" evidence="2">
    <location>
        <begin position="1091"/>
        <end position="1207"/>
    </location>
</feature>
<feature type="region of interest" description="Disordered" evidence="2">
    <location>
        <begin position="398"/>
        <end position="438"/>
    </location>
</feature>
<feature type="compositionally biased region" description="Basic and acidic residues" evidence="2">
    <location>
        <begin position="425"/>
        <end position="435"/>
    </location>
</feature>
<feature type="coiled-coil region" evidence="1">
    <location>
        <begin position="758"/>
        <end position="803"/>
    </location>
</feature>
<feature type="compositionally biased region" description="Polar residues" evidence="2">
    <location>
        <begin position="1147"/>
        <end position="1161"/>
    </location>
</feature>
<proteinExistence type="predicted"/>
<protein>
    <recommendedName>
        <fullName evidence="5">DUF4200 domain-containing protein</fullName>
    </recommendedName>
</protein>